<dbReference type="Proteomes" id="UP000198661">
    <property type="component" value="Unassembled WGS sequence"/>
</dbReference>
<reference evidence="2 3" key="1">
    <citation type="submission" date="2016-10" db="EMBL/GenBank/DDBJ databases">
        <authorList>
            <person name="de Groot N.N."/>
        </authorList>
    </citation>
    <scope>NUCLEOTIDE SEQUENCE [LARGE SCALE GENOMIC DNA]</scope>
    <source>
        <strain evidence="2 3">DSM 44945</strain>
    </source>
</reference>
<keyword evidence="1" id="KW-0812">Transmembrane</keyword>
<evidence type="ECO:0000256" key="1">
    <source>
        <dbReference type="SAM" id="Phobius"/>
    </source>
</evidence>
<sequence length="80" mass="9427">MYEIALSIAFILIAIGEWRMDPFPKPFRLRLGYALLYGMDVVLVLLRFWDLPLPNFNQLMIWLMDPVARPLFDWLKGGEV</sequence>
<accession>A0A1I2NAQ7</accession>
<dbReference type="OrthoDB" id="2440830at2"/>
<dbReference type="STRING" id="201973.SAMN04488025_11211"/>
<organism evidence="2 3">
    <name type="scientific">Planifilum fulgidum</name>
    <dbReference type="NCBI Taxonomy" id="201973"/>
    <lineage>
        <taxon>Bacteria</taxon>
        <taxon>Bacillati</taxon>
        <taxon>Bacillota</taxon>
        <taxon>Bacilli</taxon>
        <taxon>Bacillales</taxon>
        <taxon>Thermoactinomycetaceae</taxon>
        <taxon>Planifilum</taxon>
    </lineage>
</organism>
<gene>
    <name evidence="2" type="ORF">SAMN04488025_11211</name>
</gene>
<feature type="transmembrane region" description="Helical" evidence="1">
    <location>
        <begin position="29"/>
        <end position="49"/>
    </location>
</feature>
<evidence type="ECO:0000313" key="2">
    <source>
        <dbReference type="EMBL" id="SFG00598.1"/>
    </source>
</evidence>
<keyword evidence="3" id="KW-1185">Reference proteome</keyword>
<dbReference type="EMBL" id="FOOK01000012">
    <property type="protein sequence ID" value="SFG00598.1"/>
    <property type="molecule type" value="Genomic_DNA"/>
</dbReference>
<dbReference type="AlphaFoldDB" id="A0A1I2NAQ7"/>
<proteinExistence type="predicted"/>
<evidence type="ECO:0000313" key="3">
    <source>
        <dbReference type="Proteomes" id="UP000198661"/>
    </source>
</evidence>
<keyword evidence="1" id="KW-0472">Membrane</keyword>
<protein>
    <submittedName>
        <fullName evidence="2">Uncharacterized protein</fullName>
    </submittedName>
</protein>
<dbReference type="RefSeq" id="WP_092037843.1">
    <property type="nucleotide sequence ID" value="NZ_FOOK01000012.1"/>
</dbReference>
<name>A0A1I2NAQ7_9BACL</name>
<keyword evidence="1" id="KW-1133">Transmembrane helix</keyword>